<evidence type="ECO:0000259" key="8">
    <source>
        <dbReference type="Pfam" id="PF13742"/>
    </source>
</evidence>
<keyword evidence="3 5" id="KW-0378">Hydrolase</keyword>
<evidence type="ECO:0000256" key="2">
    <source>
        <dbReference type="ARBA" id="ARBA00022722"/>
    </source>
</evidence>
<dbReference type="InterPro" id="IPR020579">
    <property type="entry name" value="Exonuc_VII_lsu_C"/>
</dbReference>
<name>C0GE26_DETAL</name>
<dbReference type="GO" id="GO:0005737">
    <property type="term" value="C:cytoplasm"/>
    <property type="evidence" value="ECO:0007669"/>
    <property type="project" value="UniProtKB-SubCell"/>
</dbReference>
<keyword evidence="1 5" id="KW-0963">Cytoplasm</keyword>
<evidence type="ECO:0000256" key="1">
    <source>
        <dbReference type="ARBA" id="ARBA00022490"/>
    </source>
</evidence>
<dbReference type="GO" id="GO:0009318">
    <property type="term" value="C:exodeoxyribonuclease VII complex"/>
    <property type="evidence" value="ECO:0007669"/>
    <property type="project" value="UniProtKB-UniRule"/>
</dbReference>
<comment type="subcellular location">
    <subcellularLocation>
        <location evidence="5 6">Cytoplasm</location>
    </subcellularLocation>
</comment>
<dbReference type="EC" id="3.1.11.6" evidence="5"/>
<dbReference type="AlphaFoldDB" id="C0GE26"/>
<comment type="catalytic activity">
    <reaction evidence="5 6">
        <text>Exonucleolytic cleavage in either 5'- to 3'- or 3'- to 5'-direction to yield nucleoside 5'-phosphates.</text>
        <dbReference type="EC" id="3.1.11.6"/>
    </reaction>
</comment>
<reference evidence="9 10" key="1">
    <citation type="submission" date="2009-02" db="EMBL/GenBank/DDBJ databases">
        <title>Sequencing of the draft genome and assembly of Dethiobacter alkaliphilus AHT 1.</title>
        <authorList>
            <consortium name="US DOE Joint Genome Institute (JGI-PGF)"/>
            <person name="Lucas S."/>
            <person name="Copeland A."/>
            <person name="Lapidus A."/>
            <person name="Glavina del Rio T."/>
            <person name="Dalin E."/>
            <person name="Tice H."/>
            <person name="Bruce D."/>
            <person name="Goodwin L."/>
            <person name="Pitluck S."/>
            <person name="Larimer F."/>
            <person name="Land M.L."/>
            <person name="Hauser L."/>
            <person name="Muyzer G."/>
        </authorList>
    </citation>
    <scope>NUCLEOTIDE SEQUENCE [LARGE SCALE GENOMIC DNA]</scope>
    <source>
        <strain evidence="9 10">AHT 1</strain>
    </source>
</reference>
<dbReference type="eggNOG" id="COG1570">
    <property type="taxonomic scope" value="Bacteria"/>
</dbReference>
<dbReference type="PANTHER" id="PTHR30008">
    <property type="entry name" value="EXODEOXYRIBONUCLEASE 7 LARGE SUBUNIT"/>
    <property type="match status" value="1"/>
</dbReference>
<dbReference type="Proteomes" id="UP000006443">
    <property type="component" value="Unassembled WGS sequence"/>
</dbReference>
<evidence type="ECO:0000313" key="10">
    <source>
        <dbReference type="Proteomes" id="UP000006443"/>
    </source>
</evidence>
<dbReference type="RefSeq" id="WP_008514970.1">
    <property type="nucleotide sequence ID" value="NZ_ACJM01000003.1"/>
</dbReference>
<organism evidence="9 10">
    <name type="scientific">Dethiobacter alkaliphilus AHT 1</name>
    <dbReference type="NCBI Taxonomy" id="555088"/>
    <lineage>
        <taxon>Bacteria</taxon>
        <taxon>Bacillati</taxon>
        <taxon>Bacillota</taxon>
        <taxon>Dethiobacteria</taxon>
        <taxon>Dethiobacterales</taxon>
        <taxon>Dethiobacteraceae</taxon>
        <taxon>Dethiobacter</taxon>
    </lineage>
</organism>
<gene>
    <name evidence="5" type="primary">xseA</name>
    <name evidence="9" type="ORF">DealDRAFT_0735</name>
</gene>
<dbReference type="CDD" id="cd04489">
    <property type="entry name" value="ExoVII_LU_OBF"/>
    <property type="match status" value="1"/>
</dbReference>
<comment type="function">
    <text evidence="5">Bidirectionally degrades single-stranded DNA into large acid-insoluble oligonucleotides, which are then degraded further into small acid-soluble oligonucleotides.</text>
</comment>
<evidence type="ECO:0000256" key="5">
    <source>
        <dbReference type="HAMAP-Rule" id="MF_00378"/>
    </source>
</evidence>
<dbReference type="Pfam" id="PF13742">
    <property type="entry name" value="tRNA_anti_2"/>
    <property type="match status" value="1"/>
</dbReference>
<evidence type="ECO:0000259" key="7">
    <source>
        <dbReference type="Pfam" id="PF02601"/>
    </source>
</evidence>
<keyword evidence="10" id="KW-1185">Reference proteome</keyword>
<keyword evidence="4 5" id="KW-0269">Exonuclease</keyword>
<dbReference type="HAMAP" id="MF_00378">
    <property type="entry name" value="Exonuc_7_L"/>
    <property type="match status" value="1"/>
</dbReference>
<comment type="caution">
    <text evidence="9">The sequence shown here is derived from an EMBL/GenBank/DDBJ whole genome shotgun (WGS) entry which is preliminary data.</text>
</comment>
<dbReference type="InterPro" id="IPR003753">
    <property type="entry name" value="Exonuc_VII_L"/>
</dbReference>
<feature type="domain" description="OB-fold nucleic acid binding" evidence="8">
    <location>
        <begin position="10"/>
        <end position="103"/>
    </location>
</feature>
<keyword evidence="2 5" id="KW-0540">Nuclease</keyword>
<evidence type="ECO:0000313" key="9">
    <source>
        <dbReference type="EMBL" id="EEG78320.1"/>
    </source>
</evidence>
<dbReference type="NCBIfam" id="TIGR00237">
    <property type="entry name" value="xseA"/>
    <property type="match status" value="1"/>
</dbReference>
<evidence type="ECO:0000256" key="3">
    <source>
        <dbReference type="ARBA" id="ARBA00022801"/>
    </source>
</evidence>
<dbReference type="EMBL" id="ACJM01000003">
    <property type="protein sequence ID" value="EEG78320.1"/>
    <property type="molecule type" value="Genomic_DNA"/>
</dbReference>
<dbReference type="GO" id="GO:0008855">
    <property type="term" value="F:exodeoxyribonuclease VII activity"/>
    <property type="evidence" value="ECO:0007669"/>
    <property type="project" value="UniProtKB-UniRule"/>
</dbReference>
<dbReference type="InterPro" id="IPR025824">
    <property type="entry name" value="OB-fold_nuc-bd_dom"/>
</dbReference>
<evidence type="ECO:0000256" key="4">
    <source>
        <dbReference type="ARBA" id="ARBA00022839"/>
    </source>
</evidence>
<dbReference type="GO" id="GO:0006308">
    <property type="term" value="P:DNA catabolic process"/>
    <property type="evidence" value="ECO:0007669"/>
    <property type="project" value="UniProtKB-UniRule"/>
</dbReference>
<comment type="subunit">
    <text evidence="5">Heterooligomer composed of large and small subunits.</text>
</comment>
<dbReference type="STRING" id="555088.DealDRAFT_0735"/>
<protein>
    <recommendedName>
        <fullName evidence="5">Exodeoxyribonuclease 7 large subunit</fullName>
        <ecNumber evidence="5">3.1.11.6</ecNumber>
    </recommendedName>
    <alternativeName>
        <fullName evidence="5">Exodeoxyribonuclease VII large subunit</fullName>
        <shortName evidence="5">Exonuclease VII large subunit</shortName>
    </alternativeName>
</protein>
<accession>C0GE26</accession>
<comment type="similarity">
    <text evidence="5 6">Belongs to the XseA family.</text>
</comment>
<dbReference type="OrthoDB" id="9802795at2"/>
<dbReference type="Pfam" id="PF02601">
    <property type="entry name" value="Exonuc_VII_L"/>
    <property type="match status" value="1"/>
</dbReference>
<dbReference type="PANTHER" id="PTHR30008:SF0">
    <property type="entry name" value="EXODEOXYRIBONUCLEASE 7 LARGE SUBUNIT"/>
    <property type="match status" value="1"/>
</dbReference>
<sequence length="407" mass="45228">MRRQSDGPVTVAQLTQYIKNLFAADSQLNSLRVSGEISNFKHHSSGHMYFTLKDAKASLRCVMFRSYNARLTFKPTQGMNVVVSGRISVYERDGQYQMYVENMLPEGVGSLFAAFEALKKRLAAEGLFAPEKKKQLPKLPTRIGVVTSPTGAAIRDILTTLKRRFPQAEVLVMPVLVQGPDAPEQIAEAIEFLNNIDDVDVMIIGRGGGAIEELWAFNEEVVARAVYASDIPVVSAVGHETDFTIADFVADVRAATPTAAAEIVVPDQREIMQYLDSAKQRMAAKLAAKLEHDRRYLERLASSRVLTRPLERLEQYSQVLDNLSARLETRMQYLLQGCQSRVSVLEGKLTALSPEAVLARGFAICLDEKGNVVRDAALLNRDDLLKLRLQRGTVTARVEETDTEEVK</sequence>
<evidence type="ECO:0000256" key="6">
    <source>
        <dbReference type="RuleBase" id="RU004355"/>
    </source>
</evidence>
<proteinExistence type="inferred from homology"/>
<feature type="domain" description="Exonuclease VII large subunit C-terminal" evidence="7">
    <location>
        <begin position="127"/>
        <end position="346"/>
    </location>
</feature>
<dbReference type="GO" id="GO:0003676">
    <property type="term" value="F:nucleic acid binding"/>
    <property type="evidence" value="ECO:0007669"/>
    <property type="project" value="InterPro"/>
</dbReference>